<name>A0ACC2J1X3_9PEZI</name>
<dbReference type="EMBL" id="JAPESX010000418">
    <property type="protein sequence ID" value="KAJ8121412.1"/>
    <property type="molecule type" value="Genomic_DNA"/>
</dbReference>
<gene>
    <name evidence="1" type="ORF">ONZ43_g2127</name>
</gene>
<reference evidence="1" key="1">
    <citation type="submission" date="2022-11" db="EMBL/GenBank/DDBJ databases">
        <title>Genome Sequence of Nemania bipapillata.</title>
        <authorList>
            <person name="Buettner E."/>
        </authorList>
    </citation>
    <scope>NUCLEOTIDE SEQUENCE</scope>
    <source>
        <strain evidence="1">CP14</strain>
    </source>
</reference>
<dbReference type="Proteomes" id="UP001153334">
    <property type="component" value="Unassembled WGS sequence"/>
</dbReference>
<accession>A0ACC2J1X3</accession>
<protein>
    <submittedName>
        <fullName evidence="1">Uncharacterized protein</fullName>
    </submittedName>
</protein>
<evidence type="ECO:0000313" key="2">
    <source>
        <dbReference type="Proteomes" id="UP001153334"/>
    </source>
</evidence>
<sequence>MFSRIKDAIDRTLAEEQARHKASNERQANADESAATFSAQPKQPALAGSTNPDPAVFEAAFKLEDESEPSSRATTPKPAVSGGDTKGSSGKNGPGKNNAKQGQNDDTEKAAGADTSKPSDPTAATPPDIPPNLKSRLKKLDRLEATYQELLRSYRIAHSRIEPFERALRENTPLTSIKDPAAFVEYLNQLNLKTDMVLEEMKRISAERDELKKKNAELDEAMLASLKNEVSSLKAAKADAREGAETEDIFSYDDEIPTLQAALRSRDDEITELTSQIGKLRIELDIAKEVTESSTTMSNSSSSTVVPATQNVNEVDASTRRRLEAQDAEVKSLREALEQKEKQLVDTEAKVENERSVYASMLSEKKTEIEGLEVSIKEHKITSERLSKELSELTNSAHSNLEAQEKTNAESKRRIEELTKELDSILKRPEADNESLFVTTPTTPATPMTTGSGKKNRRKKKGGASAQTQAGVAPSPSPESPQYASPTTLDIEDLRAEVSKLKDKITEKDSEIEKLSQQRKTEANLRGEITNLQESLVDVGEDLVEAKERIKQLETERSELQSRISELEQELSSSAATIESHTELETRITSLMKELDESKSQSKTLQSDLGAAQKLALDRFKSMANLKDIAGKALTQVKSLQQDCATLETTKEELASKQNEIRTIEKREKDAKAELVRVTGVLSDRDFEIKRLQGQISSERTLKAKLEDEKRKLGRDCRRLESEKAEMATKSKKTTEEVETAQQEVASLRPKVKQLEDEVAKLQKENNVAKEDVDLKTQQYNNAQGLLAAMRDQSSELSMQLKEARDQADSLEEERAETQKHLTERTREAESMRRMLAGVNEQADANLRDMRSQMEAAKDDYDRAVHESATLAKQHARDAEELRNKVRDLERDVKVLGNEREDLKTREKEWRQQREELEQTKGKTVAEVADLRSTVSALRSALEASEQQFRDAEKQRADLKKLLDESRSRYERTNTELKSLQSRLAPGSGPSMAKTGRSSTDSTRSTFTGSHARGISGGADISYLRQIFLQFLEVKDDKLRIQLIPVLGKLLGFDKYGCL</sequence>
<organism evidence="1 2">
    <name type="scientific">Nemania bipapillata</name>
    <dbReference type="NCBI Taxonomy" id="110536"/>
    <lineage>
        <taxon>Eukaryota</taxon>
        <taxon>Fungi</taxon>
        <taxon>Dikarya</taxon>
        <taxon>Ascomycota</taxon>
        <taxon>Pezizomycotina</taxon>
        <taxon>Sordariomycetes</taxon>
        <taxon>Xylariomycetidae</taxon>
        <taxon>Xylariales</taxon>
        <taxon>Xylariaceae</taxon>
        <taxon>Nemania</taxon>
    </lineage>
</organism>
<proteinExistence type="predicted"/>
<comment type="caution">
    <text evidence="1">The sequence shown here is derived from an EMBL/GenBank/DDBJ whole genome shotgun (WGS) entry which is preliminary data.</text>
</comment>
<keyword evidence="2" id="KW-1185">Reference proteome</keyword>
<evidence type="ECO:0000313" key="1">
    <source>
        <dbReference type="EMBL" id="KAJ8121412.1"/>
    </source>
</evidence>